<dbReference type="AlphaFoldDB" id="A0A1D1Z3M3"/>
<feature type="compositionally biased region" description="Basic residues" evidence="2">
    <location>
        <begin position="436"/>
        <end position="445"/>
    </location>
</feature>
<feature type="region of interest" description="Disordered" evidence="2">
    <location>
        <begin position="436"/>
        <end position="460"/>
    </location>
</feature>
<feature type="compositionally biased region" description="Basic and acidic residues" evidence="2">
    <location>
        <begin position="690"/>
        <end position="699"/>
    </location>
</feature>
<dbReference type="PANTHER" id="PTHR47969:SF6">
    <property type="entry name" value="KINESIN-LIKE PROTEIN KIN-4C"/>
    <property type="match status" value="1"/>
</dbReference>
<evidence type="ECO:0000256" key="1">
    <source>
        <dbReference type="SAM" id="Coils"/>
    </source>
</evidence>
<gene>
    <name evidence="4" type="primary">KIF4</name>
    <name evidence="4" type="ORF">g.62566</name>
</gene>
<sequence length="699" mass="78733">MKRKLFSLQKEIGDLRFNLANISSTSEDGAHKLKEEYLQKLNILEAQVSELKRKQEAQSQLLRQKQKSDEAAKRLQEEIQRIKTQKVQLQHKIKQESEQFRSWKASREKEVLQLKKEGRRNEYEMHKLLALNQRQKMVLQRKTEEAALATKRLKELLEAKKVSSREHSGVGNTNGPGIQALTQTIEHELEVILRVHEVRSKYERQLEARAAMANELMKLKDAAEVLKQKNMNGCTGTVSPSARNSRISALETMLATSSSTLVSMASHLSEAEERERLFSGRNRWNQVRSLPEAKNLLNYLFNRASSSRCELQDKDVTCLEKDLIIKELKEKVVRLTSLLRQSETQKVEMQKKLQELDTQKLVDVPGSFDSNTSNSGEDGHAYALRKGPRRSQFFNNAGYNLDLQEDMDTSDSEELNLADQGVDDLDDEDWVESGKKMVKRRSKTRNHPEKSATEESHSQEAAKLEILADAFQKDGKCESDSCCSCSKSSTCKTKKCECRAFGNSCGPSCGCIPSKCANRVDSVNKELIDELSEAGISKNQAGQSSVDLTISEESTELASHGAMLLQSAFNENHASIDEEVQQRRPLSDIGNTAKRSNVPKPNRRKKWRKSVVQLVPVVTAPPAQSEVNYSEPPKTRDDVVLRLPRAMGPRHLNSQPLGERNSVMADEHVESKDAGASTIQPRSPATVLRASDEKENHMA</sequence>
<protein>
    <submittedName>
        <fullName evidence="4">Chromosome-associated kinesin KIF4</fullName>
    </submittedName>
</protein>
<dbReference type="GO" id="GO:0005875">
    <property type="term" value="C:microtubule associated complex"/>
    <property type="evidence" value="ECO:0007669"/>
    <property type="project" value="TreeGrafter"/>
</dbReference>
<feature type="domain" description="Tesmin/TSO1-like CXC" evidence="3">
    <location>
        <begin position="478"/>
        <end position="522"/>
    </location>
</feature>
<dbReference type="InterPro" id="IPR027640">
    <property type="entry name" value="Kinesin-like_fam"/>
</dbReference>
<feature type="coiled-coil region" evidence="1">
    <location>
        <begin position="34"/>
        <end position="99"/>
    </location>
</feature>
<keyword evidence="1" id="KW-0175">Coiled coil</keyword>
<accession>A0A1D1Z3M3</accession>
<feature type="coiled-coil region" evidence="1">
    <location>
        <begin position="202"/>
        <end position="229"/>
    </location>
</feature>
<name>A0A1D1Z3M3_9ARAE</name>
<dbReference type="GO" id="GO:0007052">
    <property type="term" value="P:mitotic spindle organization"/>
    <property type="evidence" value="ECO:0007669"/>
    <property type="project" value="TreeGrafter"/>
</dbReference>
<feature type="region of interest" description="Disordered" evidence="2">
    <location>
        <begin position="364"/>
        <end position="384"/>
    </location>
</feature>
<feature type="coiled-coil region" evidence="1">
    <location>
        <begin position="325"/>
        <end position="359"/>
    </location>
</feature>
<organism evidence="4">
    <name type="scientific">Anthurium amnicola</name>
    <dbReference type="NCBI Taxonomy" id="1678845"/>
    <lineage>
        <taxon>Eukaryota</taxon>
        <taxon>Viridiplantae</taxon>
        <taxon>Streptophyta</taxon>
        <taxon>Embryophyta</taxon>
        <taxon>Tracheophyta</taxon>
        <taxon>Spermatophyta</taxon>
        <taxon>Magnoliopsida</taxon>
        <taxon>Liliopsida</taxon>
        <taxon>Araceae</taxon>
        <taxon>Pothoideae</taxon>
        <taxon>Potheae</taxon>
        <taxon>Anthurium</taxon>
    </lineage>
</organism>
<dbReference type="PANTHER" id="PTHR47969">
    <property type="entry name" value="CHROMOSOME-ASSOCIATED KINESIN KIF4A-RELATED"/>
    <property type="match status" value="1"/>
</dbReference>
<dbReference type="GO" id="GO:0007018">
    <property type="term" value="P:microtubule-based movement"/>
    <property type="evidence" value="ECO:0007669"/>
    <property type="project" value="InterPro"/>
</dbReference>
<feature type="region of interest" description="Disordered" evidence="2">
    <location>
        <begin position="580"/>
        <end position="608"/>
    </location>
</feature>
<dbReference type="EMBL" id="GDJX01006487">
    <property type="protein sequence ID" value="JAT61449.1"/>
    <property type="molecule type" value="Transcribed_RNA"/>
</dbReference>
<dbReference type="InterPro" id="IPR033467">
    <property type="entry name" value="Tesmin/TSO1-like_CXC"/>
</dbReference>
<feature type="region of interest" description="Disordered" evidence="2">
    <location>
        <begin position="646"/>
        <end position="699"/>
    </location>
</feature>
<dbReference type="GO" id="GO:0003777">
    <property type="term" value="F:microtubule motor activity"/>
    <property type="evidence" value="ECO:0007669"/>
    <property type="project" value="InterPro"/>
</dbReference>
<feature type="compositionally biased region" description="Basic and acidic residues" evidence="2">
    <location>
        <begin position="446"/>
        <end position="460"/>
    </location>
</feature>
<evidence type="ECO:0000256" key="2">
    <source>
        <dbReference type="SAM" id="MobiDB-lite"/>
    </source>
</evidence>
<dbReference type="SMART" id="SM01114">
    <property type="entry name" value="CXC"/>
    <property type="match status" value="1"/>
</dbReference>
<reference evidence="4" key="1">
    <citation type="submission" date="2015-07" db="EMBL/GenBank/DDBJ databases">
        <title>Transcriptome Assembly of Anthurium amnicola.</title>
        <authorList>
            <person name="Suzuki J."/>
        </authorList>
    </citation>
    <scope>NUCLEOTIDE SEQUENCE</scope>
</reference>
<proteinExistence type="predicted"/>
<dbReference type="Pfam" id="PF25764">
    <property type="entry name" value="KIF21A_4th"/>
    <property type="match status" value="1"/>
</dbReference>
<evidence type="ECO:0000313" key="4">
    <source>
        <dbReference type="EMBL" id="JAT61449.1"/>
    </source>
</evidence>
<evidence type="ECO:0000259" key="3">
    <source>
        <dbReference type="SMART" id="SM01114"/>
    </source>
</evidence>
<dbReference type="GO" id="GO:0051231">
    <property type="term" value="P:spindle elongation"/>
    <property type="evidence" value="ECO:0007669"/>
    <property type="project" value="TreeGrafter"/>
</dbReference>